<reference evidence="2 3" key="1">
    <citation type="submission" date="2020-06" db="EMBL/GenBank/DDBJ databases">
        <authorList>
            <person name="Criscuolo A."/>
        </authorList>
    </citation>
    <scope>NUCLEOTIDE SEQUENCE [LARGE SCALE GENOMIC DNA]</scope>
    <source>
        <strain evidence="2">PXU-55</strain>
    </source>
</reference>
<dbReference type="RefSeq" id="WP_053473883.1">
    <property type="nucleotide sequence ID" value="NZ_CAIJDE010000044.1"/>
</dbReference>
<dbReference type="Proteomes" id="UP000533639">
    <property type="component" value="Unassembled WGS sequence"/>
</dbReference>
<organism evidence="2 3">
    <name type="scientific">Flavobacterium panici</name>
    <dbReference type="NCBI Taxonomy" id="2654843"/>
    <lineage>
        <taxon>Bacteria</taxon>
        <taxon>Pseudomonadati</taxon>
        <taxon>Bacteroidota</taxon>
        <taxon>Flavobacteriia</taxon>
        <taxon>Flavobacteriales</taxon>
        <taxon>Flavobacteriaceae</taxon>
        <taxon>Flavobacterium</taxon>
    </lineage>
</organism>
<evidence type="ECO:0000313" key="3">
    <source>
        <dbReference type="Proteomes" id="UP000533639"/>
    </source>
</evidence>
<accession>A0A9N8J417</accession>
<gene>
    <name evidence="2" type="ORF">FLAPXU55_02514</name>
</gene>
<feature type="transmembrane region" description="Helical" evidence="1">
    <location>
        <begin position="79"/>
        <end position="101"/>
    </location>
</feature>
<protein>
    <submittedName>
        <fullName evidence="2">Uncharacterized protein</fullName>
    </submittedName>
</protein>
<evidence type="ECO:0000313" key="2">
    <source>
        <dbReference type="EMBL" id="CAC9974817.1"/>
    </source>
</evidence>
<comment type="caution">
    <text evidence="2">The sequence shown here is derived from an EMBL/GenBank/DDBJ whole genome shotgun (WGS) entry which is preliminary data.</text>
</comment>
<name>A0A9N8J417_9FLAO</name>
<keyword evidence="3" id="KW-1185">Reference proteome</keyword>
<keyword evidence="1" id="KW-0472">Membrane</keyword>
<evidence type="ECO:0000256" key="1">
    <source>
        <dbReference type="SAM" id="Phobius"/>
    </source>
</evidence>
<keyword evidence="1" id="KW-0812">Transmembrane</keyword>
<keyword evidence="1" id="KW-1133">Transmembrane helix</keyword>
<proteinExistence type="predicted"/>
<sequence>MSLAVIILRILILMIVVLPNYLFYKKLRNIKTKRFKHTLFFFLISIILSFTVFCILAVLRELISDLVNIRIKNNNTFMILFVTATLFFSVLANLFFLNFYLRKINHRKEIELIGKE</sequence>
<dbReference type="EMBL" id="CAIJDE010000044">
    <property type="protein sequence ID" value="CAC9974817.1"/>
    <property type="molecule type" value="Genomic_DNA"/>
</dbReference>
<feature type="transmembrane region" description="Helical" evidence="1">
    <location>
        <begin position="6"/>
        <end position="24"/>
    </location>
</feature>
<dbReference type="AlphaFoldDB" id="A0A9N8J417"/>
<feature type="transmembrane region" description="Helical" evidence="1">
    <location>
        <begin position="39"/>
        <end position="59"/>
    </location>
</feature>